<sequence length="191" mass="22417">MRQAFDSITDFIFMEDELEEADIILIPGGSHRELMEHAVKLYHEGLAKYILPSGGYNSKIPEYNSEWEFLHNIAIDLGIPNEIILKEDKATNTFENAKFSYEIIEKHRITVNKAILVCKTFHARRAYLTYKVFFPYFVKFIVSPVVDERDIRKDNWFLDMYKVKIVMNELVKIGKYFESYIIDEIVSKGAD</sequence>
<protein>
    <submittedName>
        <fullName evidence="2">YdcF family protein</fullName>
    </submittedName>
</protein>
<dbReference type="InterPro" id="IPR003848">
    <property type="entry name" value="DUF218"/>
</dbReference>
<dbReference type="RefSeq" id="WP_207566636.1">
    <property type="nucleotide sequence ID" value="NZ_CP071446.1"/>
</dbReference>
<name>A0ABX7S7Y3_9BACT</name>
<dbReference type="Gene3D" id="3.40.50.620">
    <property type="entry name" value="HUPs"/>
    <property type="match status" value="1"/>
</dbReference>
<accession>A0ABX7S7Y3</accession>
<evidence type="ECO:0000313" key="3">
    <source>
        <dbReference type="Proteomes" id="UP000671862"/>
    </source>
</evidence>
<dbReference type="CDD" id="cd06259">
    <property type="entry name" value="YdcF-like"/>
    <property type="match status" value="1"/>
</dbReference>
<dbReference type="InterPro" id="IPR014729">
    <property type="entry name" value="Rossmann-like_a/b/a_fold"/>
</dbReference>
<evidence type="ECO:0000259" key="1">
    <source>
        <dbReference type="Pfam" id="PF02698"/>
    </source>
</evidence>
<keyword evidence="3" id="KW-1185">Reference proteome</keyword>
<organism evidence="2 3">
    <name type="scientific">Thermosipho ferrireducens</name>
    <dbReference type="NCBI Taxonomy" id="2571116"/>
    <lineage>
        <taxon>Bacteria</taxon>
        <taxon>Thermotogati</taxon>
        <taxon>Thermotogota</taxon>
        <taxon>Thermotogae</taxon>
        <taxon>Thermotogales</taxon>
        <taxon>Fervidobacteriaceae</taxon>
        <taxon>Thermosipho</taxon>
    </lineage>
</organism>
<dbReference type="EMBL" id="CP071446">
    <property type="protein sequence ID" value="QTA37915.1"/>
    <property type="molecule type" value="Genomic_DNA"/>
</dbReference>
<feature type="domain" description="DUF218" evidence="1">
    <location>
        <begin position="22"/>
        <end position="138"/>
    </location>
</feature>
<dbReference type="Proteomes" id="UP000671862">
    <property type="component" value="Chromosome"/>
</dbReference>
<dbReference type="Pfam" id="PF02698">
    <property type="entry name" value="DUF218"/>
    <property type="match status" value="1"/>
</dbReference>
<dbReference type="InterPro" id="IPR051599">
    <property type="entry name" value="Cell_Envelope_Assoc"/>
</dbReference>
<dbReference type="PANTHER" id="PTHR30336:SF20">
    <property type="entry name" value="DUF218 DOMAIN-CONTAINING PROTEIN"/>
    <property type="match status" value="1"/>
</dbReference>
<reference evidence="2 3" key="1">
    <citation type="submission" date="2021-03" db="EMBL/GenBank/DDBJ databases">
        <title>Thermosipho ferrireducens sp.nov., an anaerobic thermophilic iron-reducing bacterium isolated from a deep-sea hydrothermal sulfide deposits.</title>
        <authorList>
            <person name="Zeng X."/>
            <person name="Chen Y."/>
            <person name="Shao Z."/>
        </authorList>
    </citation>
    <scope>NUCLEOTIDE SEQUENCE [LARGE SCALE GENOMIC DNA]</scope>
    <source>
        <strain evidence="2 3">JL129W03</strain>
    </source>
</reference>
<evidence type="ECO:0000313" key="2">
    <source>
        <dbReference type="EMBL" id="QTA37915.1"/>
    </source>
</evidence>
<proteinExistence type="predicted"/>
<dbReference type="PANTHER" id="PTHR30336">
    <property type="entry name" value="INNER MEMBRANE PROTEIN, PROBABLE PERMEASE"/>
    <property type="match status" value="1"/>
</dbReference>
<gene>
    <name evidence="2" type="ORF">JYK00_09390</name>
</gene>